<dbReference type="OrthoDB" id="5840532at2759"/>
<keyword evidence="2" id="KW-1185">Reference proteome</keyword>
<protein>
    <submittedName>
        <fullName evidence="1">Uncharacterized protein</fullName>
    </submittedName>
</protein>
<evidence type="ECO:0000313" key="2">
    <source>
        <dbReference type="Proteomes" id="UP000182658"/>
    </source>
</evidence>
<accession>A0A1J7IVD1</accession>
<dbReference type="STRING" id="1408157.A0A1J7IVD1"/>
<dbReference type="EMBL" id="KV875096">
    <property type="protein sequence ID" value="OIW31269.1"/>
    <property type="molecule type" value="Genomic_DNA"/>
</dbReference>
<proteinExistence type="predicted"/>
<dbReference type="InterPro" id="IPR014710">
    <property type="entry name" value="RmlC-like_jellyroll"/>
</dbReference>
<dbReference type="Proteomes" id="UP000182658">
    <property type="component" value="Unassembled WGS sequence"/>
</dbReference>
<dbReference type="Gene3D" id="2.60.120.10">
    <property type="entry name" value="Jelly Rolls"/>
    <property type="match status" value="1"/>
</dbReference>
<dbReference type="InParanoid" id="A0A1J7IVD1"/>
<name>A0A1J7IVD1_9PEZI</name>
<dbReference type="AlphaFoldDB" id="A0A1J7IVD1"/>
<organism evidence="1 2">
    <name type="scientific">Coniochaeta ligniaria NRRL 30616</name>
    <dbReference type="NCBI Taxonomy" id="1408157"/>
    <lineage>
        <taxon>Eukaryota</taxon>
        <taxon>Fungi</taxon>
        <taxon>Dikarya</taxon>
        <taxon>Ascomycota</taxon>
        <taxon>Pezizomycotina</taxon>
        <taxon>Sordariomycetes</taxon>
        <taxon>Sordariomycetidae</taxon>
        <taxon>Coniochaetales</taxon>
        <taxon>Coniochaetaceae</taxon>
        <taxon>Coniochaeta</taxon>
    </lineage>
</organism>
<reference evidence="1 2" key="1">
    <citation type="submission" date="2016-10" db="EMBL/GenBank/DDBJ databases">
        <title>Draft genome sequence of Coniochaeta ligniaria NRRL30616, a lignocellulolytic fungus for bioabatement of inhibitors in plant biomass hydrolysates.</title>
        <authorList>
            <consortium name="DOE Joint Genome Institute"/>
            <person name="Jimenez D.J."/>
            <person name="Hector R.E."/>
            <person name="Riley R."/>
            <person name="Sun H."/>
            <person name="Grigoriev I.V."/>
            <person name="Van Elsas J.D."/>
            <person name="Nichols N.N."/>
        </authorList>
    </citation>
    <scope>NUCLEOTIDE SEQUENCE [LARGE SCALE GENOMIC DNA]</scope>
    <source>
        <strain evidence="1 2">NRRL 30616</strain>
    </source>
</reference>
<gene>
    <name evidence="1" type="ORF">CONLIGDRAFT_643270</name>
</gene>
<evidence type="ECO:0000313" key="1">
    <source>
        <dbReference type="EMBL" id="OIW31269.1"/>
    </source>
</evidence>
<sequence length="110" mass="12026">MVRETGYGSVNTSTQLSLNSYAIFSRATAEEVSRALVQPRVPWPYADAVLPHLQHRTVSTDYVVVQEGSPTYVTPEGPFSVVDGKGTYQNVRETLCKPGDVIAQRGSMHA</sequence>